<feature type="transmembrane region" description="Helical" evidence="9">
    <location>
        <begin position="235"/>
        <end position="258"/>
    </location>
</feature>
<accession>E0RQY7</accession>
<dbReference type="InterPro" id="IPR036640">
    <property type="entry name" value="ABC1_TM_sf"/>
</dbReference>
<dbReference type="SUPFAM" id="SSF90123">
    <property type="entry name" value="ABC transporter transmembrane region"/>
    <property type="match status" value="1"/>
</dbReference>
<organism evidence="12 13">
    <name type="scientific">Winmispira thermophila (strain ATCC 49972 / DSM 6192 / RI 19.B1)</name>
    <name type="common">Spirochaeta thermophila</name>
    <dbReference type="NCBI Taxonomy" id="665571"/>
    <lineage>
        <taxon>Bacteria</taxon>
        <taxon>Pseudomonadati</taxon>
        <taxon>Spirochaetota</taxon>
        <taxon>Spirochaetia</taxon>
        <taxon>Winmispirales</taxon>
        <taxon>Winmispiraceae</taxon>
        <taxon>Winmispira</taxon>
    </lineage>
</organism>
<keyword evidence="2" id="KW-0813">Transport</keyword>
<evidence type="ECO:0000256" key="8">
    <source>
        <dbReference type="ARBA" id="ARBA00023136"/>
    </source>
</evidence>
<feature type="domain" description="ABC transmembrane type-1" evidence="11">
    <location>
        <begin position="16"/>
        <end position="298"/>
    </location>
</feature>
<dbReference type="AlphaFoldDB" id="E0RQY7"/>
<dbReference type="eggNOG" id="COG1132">
    <property type="taxonomic scope" value="Bacteria"/>
</dbReference>
<dbReference type="Pfam" id="PF00664">
    <property type="entry name" value="ABC_membrane"/>
    <property type="match status" value="1"/>
</dbReference>
<dbReference type="Pfam" id="PF00005">
    <property type="entry name" value="ABC_tran"/>
    <property type="match status" value="1"/>
</dbReference>
<evidence type="ECO:0000256" key="4">
    <source>
        <dbReference type="ARBA" id="ARBA00022692"/>
    </source>
</evidence>
<dbReference type="InterPro" id="IPR011527">
    <property type="entry name" value="ABC1_TM_dom"/>
</dbReference>
<dbReference type="GO" id="GO:0016887">
    <property type="term" value="F:ATP hydrolysis activity"/>
    <property type="evidence" value="ECO:0007669"/>
    <property type="project" value="InterPro"/>
</dbReference>
<evidence type="ECO:0000259" key="11">
    <source>
        <dbReference type="PROSITE" id="PS50929"/>
    </source>
</evidence>
<name>E0RQY7_WINT6</name>
<feature type="transmembrane region" description="Helical" evidence="9">
    <location>
        <begin position="278"/>
        <end position="296"/>
    </location>
</feature>
<dbReference type="PANTHER" id="PTHR43394:SF1">
    <property type="entry name" value="ATP-BINDING CASSETTE SUB-FAMILY B MEMBER 10, MITOCHONDRIAL"/>
    <property type="match status" value="1"/>
</dbReference>
<feature type="transmembrane region" description="Helical" evidence="9">
    <location>
        <begin position="133"/>
        <end position="151"/>
    </location>
</feature>
<evidence type="ECO:0000256" key="1">
    <source>
        <dbReference type="ARBA" id="ARBA00004651"/>
    </source>
</evidence>
<evidence type="ECO:0000256" key="6">
    <source>
        <dbReference type="ARBA" id="ARBA00022840"/>
    </source>
</evidence>
<dbReference type="PROSITE" id="PS50893">
    <property type="entry name" value="ABC_TRANSPORTER_2"/>
    <property type="match status" value="1"/>
</dbReference>
<dbReference type="GO" id="GO:0005524">
    <property type="term" value="F:ATP binding"/>
    <property type="evidence" value="ECO:0007669"/>
    <property type="project" value="UniProtKB-KW"/>
</dbReference>
<dbReference type="Gene3D" id="1.20.1560.10">
    <property type="entry name" value="ABC transporter type 1, transmembrane domain"/>
    <property type="match status" value="1"/>
</dbReference>
<keyword evidence="8 9" id="KW-0472">Membrane</keyword>
<evidence type="ECO:0000313" key="12">
    <source>
        <dbReference type="EMBL" id="ADN01565.1"/>
    </source>
</evidence>
<dbReference type="Proteomes" id="UP000001296">
    <property type="component" value="Chromosome"/>
</dbReference>
<feature type="transmembrane region" description="Helical" evidence="9">
    <location>
        <begin position="12"/>
        <end position="31"/>
    </location>
</feature>
<keyword evidence="3" id="KW-1003">Cell membrane</keyword>
<dbReference type="InterPro" id="IPR017871">
    <property type="entry name" value="ABC_transporter-like_CS"/>
</dbReference>
<keyword evidence="7 9" id="KW-1133">Transmembrane helix</keyword>
<dbReference type="SUPFAM" id="SSF52540">
    <property type="entry name" value="P-loop containing nucleoside triphosphate hydrolases"/>
    <property type="match status" value="1"/>
</dbReference>
<dbReference type="PROSITE" id="PS50929">
    <property type="entry name" value="ABC_TM1F"/>
    <property type="match status" value="1"/>
</dbReference>
<feature type="domain" description="ABC transporter" evidence="10">
    <location>
        <begin position="333"/>
        <end position="564"/>
    </location>
</feature>
<dbReference type="RefSeq" id="WP_013313406.1">
    <property type="nucleotide sequence ID" value="NC_014484.1"/>
</dbReference>
<feature type="transmembrane region" description="Helical" evidence="9">
    <location>
        <begin position="51"/>
        <end position="81"/>
    </location>
</feature>
<keyword evidence="4 9" id="KW-0812">Transmembrane</keyword>
<protein>
    <submittedName>
        <fullName evidence="12">Transporter</fullName>
    </submittedName>
</protein>
<evidence type="ECO:0000256" key="5">
    <source>
        <dbReference type="ARBA" id="ARBA00022741"/>
    </source>
</evidence>
<dbReference type="GO" id="GO:0005886">
    <property type="term" value="C:plasma membrane"/>
    <property type="evidence" value="ECO:0007669"/>
    <property type="project" value="UniProtKB-SubCell"/>
</dbReference>
<dbReference type="FunFam" id="3.40.50.300:FF:000221">
    <property type="entry name" value="Multidrug ABC transporter ATP-binding protein"/>
    <property type="match status" value="1"/>
</dbReference>
<evidence type="ECO:0000256" key="2">
    <source>
        <dbReference type="ARBA" id="ARBA00022448"/>
    </source>
</evidence>
<comment type="subcellular location">
    <subcellularLocation>
        <location evidence="1">Cell membrane</location>
        <topology evidence="1">Multi-pass membrane protein</topology>
    </subcellularLocation>
</comment>
<dbReference type="EMBL" id="CP001698">
    <property type="protein sequence ID" value="ADN01565.1"/>
    <property type="molecule type" value="Genomic_DNA"/>
</dbReference>
<dbReference type="InterPro" id="IPR003593">
    <property type="entry name" value="AAA+_ATPase"/>
</dbReference>
<reference evidence="12 13" key="2">
    <citation type="journal article" date="2010" name="J. Bacteriol.">
        <title>Genome sequence of the polysaccharide-degrading, thermophilic anaerobe Spirochaeta thermophila DSM 6192.</title>
        <authorList>
            <person name="Angelov A."/>
            <person name="Liebl S."/>
            <person name="Ballschmiter M."/>
            <person name="Bomeke M."/>
            <person name="Lehmann R."/>
            <person name="Liesegang H."/>
            <person name="Daniel R."/>
            <person name="Liebl W."/>
        </authorList>
    </citation>
    <scope>NUCLEOTIDE SEQUENCE [LARGE SCALE GENOMIC DNA]</scope>
    <source>
        <strain evidence="13">ATCC 49972 / DSM 6192 / RI 19.B1</strain>
    </source>
</reference>
<evidence type="ECO:0000313" key="13">
    <source>
        <dbReference type="Proteomes" id="UP000001296"/>
    </source>
</evidence>
<sequence>MKLLARYIARYWYFALGSLLFMGTEVAVNLAQPALMGRVVDEGIIPSDMGAIVRLGLILFGIVLIGVAGGIGCTITASAAATRTARDLRDLLYHKVLRLSLKEESRFGAGTLITRLTGDIVQVQTIVHMLLRMMIRAPLLALGGLVMSFLLSPRLTLIMLASLPLLAGILIFLIRKGIPLFVEAQGEMDRLNTVVRENLEGVRVVRAFVRTDYEEGRFGKVNDRLKEVMTKASSLMGLAFPLVFLIMNLSIVAVLWAGGFLVQEGTVQVGTIIALTNYLLQILFALMMIGFFFMGLSRAQASLLRLSELIEAPEESLSLESVQILPSRSPASLVVEDLSVAYDGTPALSDISFEAPAGTRIGVIGPTGAGKTTLVMALLRMTEPSGGRVLLDGEDIQALSLEELRARIAVVFQKPVLFRGTVADNLRWGFPGATEEQMIEALKKAQAWEFVSRLPGVLEARIEQGGTNLSGGQRQRLAIARALVRPASLLILDDATSALDAATESRLLSSLRTLPVTTLLISQRMSAITTCDLILVLDDGRLAGAGPHPLLLEQCPLYRELYETQIEGALHA</sequence>
<dbReference type="PaxDb" id="665571-STHERM_c06060"/>
<dbReference type="InterPro" id="IPR003439">
    <property type="entry name" value="ABC_transporter-like_ATP-bd"/>
</dbReference>
<keyword evidence="5" id="KW-0547">Nucleotide-binding</keyword>
<evidence type="ECO:0000256" key="9">
    <source>
        <dbReference type="SAM" id="Phobius"/>
    </source>
</evidence>
<dbReference type="InterPro" id="IPR039421">
    <property type="entry name" value="Type_1_exporter"/>
</dbReference>
<dbReference type="SMART" id="SM00382">
    <property type="entry name" value="AAA"/>
    <property type="match status" value="1"/>
</dbReference>
<gene>
    <name evidence="12" type="ordered locus">STHERM_c06060</name>
</gene>
<feature type="transmembrane region" description="Helical" evidence="9">
    <location>
        <begin position="157"/>
        <end position="174"/>
    </location>
</feature>
<dbReference type="Gene3D" id="3.40.50.300">
    <property type="entry name" value="P-loop containing nucleotide triphosphate hydrolases"/>
    <property type="match status" value="1"/>
</dbReference>
<evidence type="ECO:0000256" key="7">
    <source>
        <dbReference type="ARBA" id="ARBA00022989"/>
    </source>
</evidence>
<dbReference type="GO" id="GO:0015421">
    <property type="term" value="F:ABC-type oligopeptide transporter activity"/>
    <property type="evidence" value="ECO:0007669"/>
    <property type="project" value="TreeGrafter"/>
</dbReference>
<dbReference type="CDD" id="cd18548">
    <property type="entry name" value="ABC_6TM_Tm287_like"/>
    <property type="match status" value="1"/>
</dbReference>
<evidence type="ECO:0000259" key="10">
    <source>
        <dbReference type="PROSITE" id="PS50893"/>
    </source>
</evidence>
<dbReference type="KEGG" id="sta:STHERM_c06060"/>
<proteinExistence type="predicted"/>
<reference key="1">
    <citation type="submission" date="2009-08" db="EMBL/GenBank/DDBJ databases">
        <title>The genome sequence of Spirochaeta thermophila DSM6192.</title>
        <authorList>
            <person name="Angelov A."/>
            <person name="Mientus M."/>
            <person name="Wittenberg S."/>
            <person name="Lehmann R."/>
            <person name="Liesegang H."/>
            <person name="Daniel R."/>
            <person name="Liebl W."/>
        </authorList>
    </citation>
    <scope>NUCLEOTIDE SEQUENCE</scope>
    <source>
        <strain>DSM 6192</strain>
    </source>
</reference>
<dbReference type="HOGENOM" id="CLU_000604_84_3_12"/>
<keyword evidence="6" id="KW-0067">ATP-binding</keyword>
<dbReference type="InterPro" id="IPR027417">
    <property type="entry name" value="P-loop_NTPase"/>
</dbReference>
<dbReference type="PANTHER" id="PTHR43394">
    <property type="entry name" value="ATP-DEPENDENT PERMEASE MDL1, MITOCHONDRIAL"/>
    <property type="match status" value="1"/>
</dbReference>
<dbReference type="PROSITE" id="PS00211">
    <property type="entry name" value="ABC_TRANSPORTER_1"/>
    <property type="match status" value="1"/>
</dbReference>
<evidence type="ECO:0000256" key="3">
    <source>
        <dbReference type="ARBA" id="ARBA00022475"/>
    </source>
</evidence>